<evidence type="ECO:0000256" key="1">
    <source>
        <dbReference type="SAM" id="SignalP"/>
    </source>
</evidence>
<dbReference type="RefSeq" id="WP_132414854.1">
    <property type="nucleotide sequence ID" value="NZ_SMKA01000318.1"/>
</dbReference>
<dbReference type="OrthoDB" id="7552220at2"/>
<gene>
    <name evidence="3" type="ORF">E1261_39370</name>
</gene>
<feature type="domain" description="Polysaccharide lyase 14" evidence="2">
    <location>
        <begin position="75"/>
        <end position="274"/>
    </location>
</feature>
<dbReference type="EMBL" id="SMKA01000318">
    <property type="protein sequence ID" value="TDC16194.1"/>
    <property type="molecule type" value="Genomic_DNA"/>
</dbReference>
<dbReference type="Pfam" id="PF21294">
    <property type="entry name" value="Polysacc_lyase_14"/>
    <property type="match status" value="1"/>
</dbReference>
<organism evidence="3 4">
    <name type="scientific">Kribbella albertanoniae</name>
    <dbReference type="NCBI Taxonomy" id="1266829"/>
    <lineage>
        <taxon>Bacteria</taxon>
        <taxon>Bacillati</taxon>
        <taxon>Actinomycetota</taxon>
        <taxon>Actinomycetes</taxon>
        <taxon>Propionibacteriales</taxon>
        <taxon>Kribbellaceae</taxon>
        <taxon>Kribbella</taxon>
    </lineage>
</organism>
<keyword evidence="1" id="KW-0732">Signal</keyword>
<accession>A0A4R4P3I1</accession>
<feature type="signal peptide" evidence="1">
    <location>
        <begin position="1"/>
        <end position="20"/>
    </location>
</feature>
<dbReference type="AlphaFoldDB" id="A0A4R4P3I1"/>
<proteinExistence type="predicted"/>
<dbReference type="Proteomes" id="UP000295075">
    <property type="component" value="Unassembled WGS sequence"/>
</dbReference>
<dbReference type="InterPro" id="IPR048958">
    <property type="entry name" value="Polysacc_lyase_14"/>
</dbReference>
<reference evidence="3 4" key="1">
    <citation type="submission" date="2019-03" db="EMBL/GenBank/DDBJ databases">
        <title>Draft genome sequences of novel Actinobacteria.</title>
        <authorList>
            <person name="Sahin N."/>
            <person name="Ay H."/>
            <person name="Saygin H."/>
        </authorList>
    </citation>
    <scope>NUCLEOTIDE SEQUENCE [LARGE SCALE GENOMIC DNA]</scope>
    <source>
        <strain evidence="3 4">JCM 30547</strain>
    </source>
</reference>
<dbReference type="PANTHER" id="PTHR40124">
    <property type="match status" value="1"/>
</dbReference>
<keyword evidence="4" id="KW-1185">Reference proteome</keyword>
<comment type="caution">
    <text evidence="3">The sequence shown here is derived from an EMBL/GenBank/DDBJ whole genome shotgun (WGS) entry which is preliminary data.</text>
</comment>
<name>A0A4R4P3I1_9ACTN</name>
<feature type="chain" id="PRO_5039399373" description="Polysaccharide lyase 14 domain-containing protein" evidence="1">
    <location>
        <begin position="21"/>
        <end position="292"/>
    </location>
</feature>
<evidence type="ECO:0000313" key="3">
    <source>
        <dbReference type="EMBL" id="TDC16194.1"/>
    </source>
</evidence>
<sequence length="292" mass="31219">MKKRLIAVLSTGILLTAAQGATSAAQITAVKWNGFERPAAGTAYTSSEWATDGWSAPWSEGFNSGRAVIDSSTAHSGTKSLRVFYPKGKIGPADSGAQAPFTVTKGREYYVSQWIRFSPTFSWGTTQYAGKIGVGLRGGAGCSGGTTCTGYNGFTSRLIWRSSGQAAIYYYHMDQTGTYGDYRNLTKAGGEVIKYPRGAWMHVAQKVRVNTVTNGNANADGEIEVWFNGVSAAKITGLRFVRNADLVDSAMFSSFAGGGTADFAPTTDSWIWYDTLKVTTNRAEICEISGGC</sequence>
<evidence type="ECO:0000259" key="2">
    <source>
        <dbReference type="Pfam" id="PF21294"/>
    </source>
</evidence>
<dbReference type="PANTHER" id="PTHR40124:SF1">
    <property type="entry name" value="DISAGGREGATASE RELATED REPEAT PROTEIN"/>
    <property type="match status" value="1"/>
</dbReference>
<protein>
    <recommendedName>
        <fullName evidence="2">Polysaccharide lyase 14 domain-containing protein</fullName>
    </recommendedName>
</protein>
<evidence type="ECO:0000313" key="4">
    <source>
        <dbReference type="Proteomes" id="UP000295075"/>
    </source>
</evidence>
<dbReference type="Gene3D" id="2.60.120.200">
    <property type="match status" value="1"/>
</dbReference>